<dbReference type="EMBL" id="HBHW01026533">
    <property type="protein sequence ID" value="CAE0052566.1"/>
    <property type="molecule type" value="Transcribed_RNA"/>
</dbReference>
<evidence type="ECO:0000256" key="3">
    <source>
        <dbReference type="ARBA" id="ARBA00009759"/>
    </source>
</evidence>
<evidence type="ECO:0000313" key="9">
    <source>
        <dbReference type="EMBL" id="CAE0052566.1"/>
    </source>
</evidence>
<evidence type="ECO:0000256" key="8">
    <source>
        <dbReference type="RuleBase" id="RU364068"/>
    </source>
</evidence>
<keyword evidence="6 7" id="KW-0460">Magnesium</keyword>
<keyword evidence="5 8" id="KW-0378">Hydrolase</keyword>
<evidence type="ECO:0000256" key="4">
    <source>
        <dbReference type="ARBA" id="ARBA00022723"/>
    </source>
</evidence>
<dbReference type="PANTHER" id="PTHR20854:SF4">
    <property type="entry name" value="INOSITOL-1-MONOPHOSPHATASE-RELATED"/>
    <property type="match status" value="1"/>
</dbReference>
<dbReference type="FunFam" id="3.30.540.10:FF:000003">
    <property type="entry name" value="Inositol-1-monophosphatase"/>
    <property type="match status" value="1"/>
</dbReference>
<dbReference type="UniPathway" id="UPA00823">
    <property type="reaction ID" value="UER00788"/>
</dbReference>
<reference evidence="9" key="1">
    <citation type="submission" date="2021-01" db="EMBL/GenBank/DDBJ databases">
        <authorList>
            <person name="Corre E."/>
            <person name="Pelletier E."/>
            <person name="Niang G."/>
            <person name="Scheremetjew M."/>
            <person name="Finn R."/>
            <person name="Kale V."/>
            <person name="Holt S."/>
            <person name="Cochrane G."/>
            <person name="Meng A."/>
            <person name="Brown T."/>
            <person name="Cohen L."/>
        </authorList>
    </citation>
    <scope>NUCLEOTIDE SEQUENCE</scope>
    <source>
        <strain evidence="9">CCMP 769</strain>
    </source>
</reference>
<comment type="cofactor">
    <cofactor evidence="2 7 8">
        <name>Mg(2+)</name>
        <dbReference type="ChEBI" id="CHEBI:18420"/>
    </cofactor>
</comment>
<feature type="binding site" evidence="7">
    <location>
        <position position="137"/>
    </location>
    <ligand>
        <name>Mg(2+)</name>
        <dbReference type="ChEBI" id="CHEBI:18420"/>
        <label>1</label>
        <note>catalytic</note>
    </ligand>
</feature>
<comment type="catalytic activity">
    <reaction evidence="1 8">
        <text>a myo-inositol phosphate + H2O = myo-inositol + phosphate</text>
        <dbReference type="Rhea" id="RHEA:24056"/>
        <dbReference type="ChEBI" id="CHEBI:15377"/>
        <dbReference type="ChEBI" id="CHEBI:17268"/>
        <dbReference type="ChEBI" id="CHEBI:43474"/>
        <dbReference type="ChEBI" id="CHEBI:84139"/>
        <dbReference type="EC" id="3.1.3.25"/>
    </reaction>
</comment>
<dbReference type="GO" id="GO:0008934">
    <property type="term" value="F:inositol monophosphate 1-phosphatase activity"/>
    <property type="evidence" value="ECO:0007669"/>
    <property type="project" value="InterPro"/>
</dbReference>
<evidence type="ECO:0000256" key="1">
    <source>
        <dbReference type="ARBA" id="ARBA00001033"/>
    </source>
</evidence>
<comment type="similarity">
    <text evidence="3 8">Belongs to the inositol monophosphatase superfamily.</text>
</comment>
<organism evidence="9">
    <name type="scientific">Rhodosorus marinus</name>
    <dbReference type="NCBI Taxonomy" id="101924"/>
    <lineage>
        <taxon>Eukaryota</taxon>
        <taxon>Rhodophyta</taxon>
        <taxon>Stylonematophyceae</taxon>
        <taxon>Stylonematales</taxon>
        <taxon>Stylonemataceae</taxon>
        <taxon>Rhodosorus</taxon>
    </lineage>
</organism>
<dbReference type="InterPro" id="IPR020550">
    <property type="entry name" value="Inositol_monophosphatase_CS"/>
</dbReference>
<dbReference type="GO" id="GO:0007165">
    <property type="term" value="P:signal transduction"/>
    <property type="evidence" value="ECO:0007669"/>
    <property type="project" value="TreeGrafter"/>
</dbReference>
<dbReference type="AlphaFoldDB" id="A0A7S2ZX97"/>
<name>A0A7S2ZX97_9RHOD</name>
<dbReference type="Pfam" id="PF00459">
    <property type="entry name" value="Inositol_P"/>
    <property type="match status" value="1"/>
</dbReference>
<feature type="binding site" evidence="7">
    <location>
        <position position="139"/>
    </location>
    <ligand>
        <name>Mg(2+)</name>
        <dbReference type="ChEBI" id="CHEBI:18420"/>
        <label>1</label>
        <note>catalytic</note>
    </ligand>
</feature>
<evidence type="ECO:0000256" key="6">
    <source>
        <dbReference type="ARBA" id="ARBA00022842"/>
    </source>
</evidence>
<evidence type="ECO:0000256" key="5">
    <source>
        <dbReference type="ARBA" id="ARBA00022801"/>
    </source>
</evidence>
<dbReference type="PROSITE" id="PS00630">
    <property type="entry name" value="IMP_2"/>
    <property type="match status" value="1"/>
</dbReference>
<evidence type="ECO:0000256" key="7">
    <source>
        <dbReference type="PIRSR" id="PIRSR600760-2"/>
    </source>
</evidence>
<dbReference type="GO" id="GO:0046854">
    <property type="term" value="P:phosphatidylinositol phosphate biosynthetic process"/>
    <property type="evidence" value="ECO:0007669"/>
    <property type="project" value="InterPro"/>
</dbReference>
<sequence length="317" mass="34150">MSAFCTGVGVESRRGLGSTGLTGRPGSGLSLRRRRNVRCCLPEESSAVLGVVIRAAEDAASHMMNRVGAEVEKTKINSRDLLTEVDPECQDIIEKHMRSEFPDHGILGEETTPSGRQNSVNALETALKEKEWLWIVDPIDGTTNFVHGQPMSAVSIGVTYKGELVLGVIVDPYRSETFAAMKGQGTTLNGDPVSVSNEQTAAEALVAAGSPTATDSLHAVIRGLAVMMPEVRSMRMLGSAAVMYGWVACGRLTAYWEPDLHSWDSAAGAILVTEAGGRITDLHGNDYTVRTRSLLASNLWTHEPLRALLLRAEVHNL</sequence>
<dbReference type="SUPFAM" id="SSF56655">
    <property type="entry name" value="Carbohydrate phosphatase"/>
    <property type="match status" value="1"/>
</dbReference>
<dbReference type="PANTHER" id="PTHR20854">
    <property type="entry name" value="INOSITOL MONOPHOSPHATASE"/>
    <property type="match status" value="1"/>
</dbReference>
<protein>
    <recommendedName>
        <fullName evidence="8">Inositol-1-monophosphatase</fullName>
        <ecNumber evidence="8">3.1.3.25</ecNumber>
    </recommendedName>
</protein>
<dbReference type="InterPro" id="IPR033942">
    <property type="entry name" value="IMPase"/>
</dbReference>
<keyword evidence="4 7" id="KW-0479">Metal-binding</keyword>
<dbReference type="InterPro" id="IPR020583">
    <property type="entry name" value="Inositol_monoP_metal-BS"/>
</dbReference>
<proteinExistence type="inferred from homology"/>
<dbReference type="PROSITE" id="PS00629">
    <property type="entry name" value="IMP_1"/>
    <property type="match status" value="1"/>
</dbReference>
<feature type="binding site" evidence="7">
    <location>
        <position position="109"/>
    </location>
    <ligand>
        <name>Mg(2+)</name>
        <dbReference type="ChEBI" id="CHEBI:18420"/>
        <label>1</label>
        <note>catalytic</note>
    </ligand>
</feature>
<accession>A0A7S2ZX97</accession>
<dbReference type="PRINTS" id="PR00377">
    <property type="entry name" value="IMPHPHTASES"/>
</dbReference>
<dbReference type="GO" id="GO:0006021">
    <property type="term" value="P:inositol biosynthetic process"/>
    <property type="evidence" value="ECO:0007669"/>
    <property type="project" value="UniProtKB-UniPathway"/>
</dbReference>
<dbReference type="GO" id="GO:0046872">
    <property type="term" value="F:metal ion binding"/>
    <property type="evidence" value="ECO:0007669"/>
    <property type="project" value="UniProtKB-KW"/>
</dbReference>
<dbReference type="InterPro" id="IPR000760">
    <property type="entry name" value="Inositol_monophosphatase-like"/>
</dbReference>
<dbReference type="EC" id="3.1.3.25" evidence="8"/>
<gene>
    <name evidence="9" type="ORF">RMAR00112_LOCUS20593</name>
</gene>
<feature type="binding site" evidence="7">
    <location>
        <position position="264"/>
    </location>
    <ligand>
        <name>Mg(2+)</name>
        <dbReference type="ChEBI" id="CHEBI:18420"/>
        <label>1</label>
        <note>catalytic</note>
    </ligand>
</feature>
<comment type="pathway">
    <text evidence="8">Polyol metabolism; myo-inositol biosynthesis; myo-inositol from D-glucose 6-phosphate: step 2/2.</text>
</comment>
<feature type="binding site" evidence="7">
    <location>
        <position position="140"/>
    </location>
    <ligand>
        <name>Mg(2+)</name>
        <dbReference type="ChEBI" id="CHEBI:18420"/>
        <label>1</label>
        <note>catalytic</note>
    </ligand>
</feature>
<dbReference type="Gene3D" id="3.30.540.10">
    <property type="entry name" value="Fructose-1,6-Bisphosphatase, subunit A, domain 1"/>
    <property type="match status" value="1"/>
</dbReference>
<dbReference type="Gene3D" id="3.40.190.80">
    <property type="match status" value="1"/>
</dbReference>
<evidence type="ECO:0000256" key="2">
    <source>
        <dbReference type="ARBA" id="ARBA00001946"/>
    </source>
</evidence>
<dbReference type="CDD" id="cd01639">
    <property type="entry name" value="IMPase"/>
    <property type="match status" value="1"/>
</dbReference>